<evidence type="ECO:0000313" key="3">
    <source>
        <dbReference type="Proteomes" id="UP000320333"/>
    </source>
</evidence>
<feature type="region of interest" description="Disordered" evidence="1">
    <location>
        <begin position="190"/>
        <end position="219"/>
    </location>
</feature>
<feature type="compositionally biased region" description="Polar residues" evidence="1">
    <location>
        <begin position="110"/>
        <end position="128"/>
    </location>
</feature>
<dbReference type="Proteomes" id="UP000320333">
    <property type="component" value="Unassembled WGS sequence"/>
</dbReference>
<protein>
    <recommendedName>
        <fullName evidence="4">VHS domain-containing protein</fullName>
    </recommendedName>
</protein>
<feature type="compositionally biased region" description="Low complexity" evidence="1">
    <location>
        <begin position="63"/>
        <end position="73"/>
    </location>
</feature>
<proteinExistence type="predicted"/>
<name>A0A507FE95_9FUNG</name>
<evidence type="ECO:0008006" key="4">
    <source>
        <dbReference type="Google" id="ProtNLM"/>
    </source>
</evidence>
<reference evidence="2 3" key="1">
    <citation type="journal article" date="2019" name="Sci. Rep.">
        <title>Comparative genomics of chytrid fungi reveal insights into the obligate biotrophic and pathogenic lifestyle of Synchytrium endobioticum.</title>
        <authorList>
            <person name="van de Vossenberg B.T.L.H."/>
            <person name="Warris S."/>
            <person name="Nguyen H.D.T."/>
            <person name="van Gent-Pelzer M.P.E."/>
            <person name="Joly D.L."/>
            <person name="van de Geest H.C."/>
            <person name="Bonants P.J.M."/>
            <person name="Smith D.S."/>
            <person name="Levesque C.A."/>
            <person name="van der Lee T.A.J."/>
        </authorList>
    </citation>
    <scope>NUCLEOTIDE SEQUENCE [LARGE SCALE GENOMIC DNA]</scope>
    <source>
        <strain evidence="2 3">CBS 675.73</strain>
    </source>
</reference>
<gene>
    <name evidence="2" type="ORF">CcCBS67573_g05124</name>
</gene>
<sequence>MSINIDDLLSDLEKSMSEVAVHQMKAQDRSVASRKDSKASTMSSLEESSTELRFPGSVRQRTSSQSTHPSSKSEASLFMPLPHQGQHMHHQQHFSAPHQIERSYSLSQMHSPLSPTLTHNEYTGSVVSRRSMEEDEVSMLREQLDRARMELEHQEYLNQLLLFQHQQQAAIINNNNPSIVAKSNVSITTSNTATPSTTSSNSQNPLTRHPTGWGGRSSKRFSNPISDIIIDEACLNGSSSFTEKENHVPVDIVFTAVNLIQESAQAPTNKGLGANQAIHAIMHVINAQDPVIVRRGMQVLDIVYRFAGPIFWLNLSLNLDFFQHFLETRQHIKVDEQENVEFLCGLFAGWYALDAADEKVLKSLNHMKDPSPRVKEFFEGLVRAGYTFPEGSLKMISADRIAAIKGWSLMRRTFTFTSVKR</sequence>
<keyword evidence="3" id="KW-1185">Reference proteome</keyword>
<evidence type="ECO:0000313" key="2">
    <source>
        <dbReference type="EMBL" id="TPX73608.1"/>
    </source>
</evidence>
<evidence type="ECO:0000256" key="1">
    <source>
        <dbReference type="SAM" id="MobiDB-lite"/>
    </source>
</evidence>
<feature type="region of interest" description="Disordered" evidence="1">
    <location>
        <begin position="20"/>
        <end position="77"/>
    </location>
</feature>
<accession>A0A507FE95</accession>
<feature type="region of interest" description="Disordered" evidence="1">
    <location>
        <begin position="110"/>
        <end position="134"/>
    </location>
</feature>
<organism evidence="2 3">
    <name type="scientific">Chytriomyces confervae</name>
    <dbReference type="NCBI Taxonomy" id="246404"/>
    <lineage>
        <taxon>Eukaryota</taxon>
        <taxon>Fungi</taxon>
        <taxon>Fungi incertae sedis</taxon>
        <taxon>Chytridiomycota</taxon>
        <taxon>Chytridiomycota incertae sedis</taxon>
        <taxon>Chytridiomycetes</taxon>
        <taxon>Chytridiales</taxon>
        <taxon>Chytriomycetaceae</taxon>
        <taxon>Chytriomyces</taxon>
    </lineage>
</organism>
<dbReference type="OrthoDB" id="2150276at2759"/>
<feature type="compositionally biased region" description="Basic and acidic residues" evidence="1">
    <location>
        <begin position="25"/>
        <end position="38"/>
    </location>
</feature>
<dbReference type="AlphaFoldDB" id="A0A507FE95"/>
<dbReference type="EMBL" id="QEAP01000175">
    <property type="protein sequence ID" value="TPX73608.1"/>
    <property type="molecule type" value="Genomic_DNA"/>
</dbReference>
<comment type="caution">
    <text evidence="2">The sequence shown here is derived from an EMBL/GenBank/DDBJ whole genome shotgun (WGS) entry which is preliminary data.</text>
</comment>
<feature type="compositionally biased region" description="Low complexity" evidence="1">
    <location>
        <begin position="190"/>
        <end position="204"/>
    </location>
</feature>